<evidence type="ECO:0000313" key="2">
    <source>
        <dbReference type="EMBL" id="QFU97063.1"/>
    </source>
</evidence>
<reference evidence="2 3" key="1">
    <citation type="submission" date="2019-10" db="EMBL/GenBank/DDBJ databases">
        <title>Genome sequence of Luteimicrobium xylanilyticum HY-24.</title>
        <authorList>
            <person name="Kim D.Y."/>
            <person name="Park H.-Y."/>
        </authorList>
    </citation>
    <scope>NUCLEOTIDE SEQUENCE [LARGE SCALE GENOMIC DNA]</scope>
    <source>
        <strain evidence="2 3">HY-24</strain>
    </source>
</reference>
<evidence type="ECO:0000313" key="3">
    <source>
        <dbReference type="Proteomes" id="UP000326702"/>
    </source>
</evidence>
<accession>A0A5P9Q6P0</accession>
<dbReference type="InterPro" id="IPR027417">
    <property type="entry name" value="P-loop_NTPase"/>
</dbReference>
<dbReference type="Gene3D" id="3.40.50.300">
    <property type="entry name" value="P-loop containing nucleotide triphosphate hydrolases"/>
    <property type="match status" value="1"/>
</dbReference>
<dbReference type="AlphaFoldDB" id="A0A5P9Q6P0"/>
<dbReference type="SUPFAM" id="SSF52540">
    <property type="entry name" value="P-loop containing nucleoside triphosphate hydrolases"/>
    <property type="match status" value="1"/>
</dbReference>
<proteinExistence type="predicted"/>
<protein>
    <submittedName>
        <fullName evidence="2">Uncharacterized protein</fullName>
    </submittedName>
</protein>
<dbReference type="Proteomes" id="UP000326702">
    <property type="component" value="Chromosome"/>
</dbReference>
<name>A0A5P9Q6P0_9MICO</name>
<sequence length="288" mass="30096">MQIVLDGVAVQGRRDPMLAPFSLTWRTGEAVLVAAEPGHGHTALALAATGRLVPSSGTVTLEDAPPADPPLTLADVTAVVDVPGVSEPVESIPVRTHVAEDLALARRRTLPRDVAAWIATHGLDDVAGLRVDQLDALTRTRMLVALAAERADVHFLVLTLPDRHGGAPAGWWAVACDAAAAGYGVLVQCSRASARLLGAEIPPDVTVDPRTEPPLVALRRAFAVAEPVAPEESLSDEPDADTTTTDDDTEVLPPPADPQNLPDVVGPEPRPEPGPEPRTDAPAEGADR</sequence>
<feature type="region of interest" description="Disordered" evidence="1">
    <location>
        <begin position="226"/>
        <end position="288"/>
    </location>
</feature>
<keyword evidence="3" id="KW-1185">Reference proteome</keyword>
<dbReference type="KEGG" id="lxl:KDY119_00557"/>
<gene>
    <name evidence="2" type="ORF">KDY119_00557</name>
</gene>
<dbReference type="EMBL" id="CP045529">
    <property type="protein sequence ID" value="QFU97063.1"/>
    <property type="molecule type" value="Genomic_DNA"/>
</dbReference>
<feature type="compositionally biased region" description="Basic and acidic residues" evidence="1">
    <location>
        <begin position="269"/>
        <end position="288"/>
    </location>
</feature>
<organism evidence="2 3">
    <name type="scientific">Luteimicrobium xylanilyticum</name>
    <dbReference type="NCBI Taxonomy" id="1133546"/>
    <lineage>
        <taxon>Bacteria</taxon>
        <taxon>Bacillati</taxon>
        <taxon>Actinomycetota</taxon>
        <taxon>Actinomycetes</taxon>
        <taxon>Micrococcales</taxon>
        <taxon>Luteimicrobium</taxon>
    </lineage>
</organism>
<dbReference type="RefSeq" id="WP_194174323.1">
    <property type="nucleotide sequence ID" value="NZ_BAABIH010000013.1"/>
</dbReference>
<evidence type="ECO:0000256" key="1">
    <source>
        <dbReference type="SAM" id="MobiDB-lite"/>
    </source>
</evidence>
<feature type="compositionally biased region" description="Acidic residues" evidence="1">
    <location>
        <begin position="233"/>
        <end position="250"/>
    </location>
</feature>